<dbReference type="InterPro" id="IPR036116">
    <property type="entry name" value="FN3_sf"/>
</dbReference>
<gene>
    <name evidence="3" type="ORF">ACHAWO_002271</name>
</gene>
<reference evidence="3 4" key="1">
    <citation type="submission" date="2024-10" db="EMBL/GenBank/DDBJ databases">
        <title>Updated reference genomes for cyclostephanoid diatoms.</title>
        <authorList>
            <person name="Roberts W.R."/>
            <person name="Alverson A.J."/>
        </authorList>
    </citation>
    <scope>NUCLEOTIDE SEQUENCE [LARGE SCALE GENOMIC DNA]</scope>
    <source>
        <strain evidence="3 4">AJA010-31</strain>
    </source>
</reference>
<proteinExistence type="predicted"/>
<feature type="domain" description="Fibronectin type-III" evidence="2">
    <location>
        <begin position="707"/>
        <end position="802"/>
    </location>
</feature>
<evidence type="ECO:0000259" key="2">
    <source>
        <dbReference type="PROSITE" id="PS50853"/>
    </source>
</evidence>
<comment type="caution">
    <text evidence="3">The sequence shown here is derived from an EMBL/GenBank/DDBJ whole genome shotgun (WGS) entry which is preliminary data.</text>
</comment>
<keyword evidence="4" id="KW-1185">Reference proteome</keyword>
<dbReference type="AlphaFoldDB" id="A0ABD3MSE6"/>
<dbReference type="EMBL" id="JALLPJ020001378">
    <property type="protein sequence ID" value="KAL3766833.1"/>
    <property type="molecule type" value="Genomic_DNA"/>
</dbReference>
<dbReference type="SUPFAM" id="SSF49265">
    <property type="entry name" value="Fibronectin type III"/>
    <property type="match status" value="1"/>
</dbReference>
<dbReference type="InterPro" id="IPR013783">
    <property type="entry name" value="Ig-like_fold"/>
</dbReference>
<protein>
    <recommendedName>
        <fullName evidence="2">Fibronectin type-III domain-containing protein</fullName>
    </recommendedName>
</protein>
<name>A0ABD3MSE6_9STRA</name>
<accession>A0ABD3MSE6</accession>
<dbReference type="PROSITE" id="PS50853">
    <property type="entry name" value="FN3"/>
    <property type="match status" value="1"/>
</dbReference>
<dbReference type="PANTHER" id="PTHR33683:SF46">
    <property type="entry name" value="SUSHI DOMAIN-CONTAINING PROTEIN"/>
    <property type="match status" value="1"/>
</dbReference>
<dbReference type="Gene3D" id="2.60.40.10">
    <property type="entry name" value="Immunoglobulins"/>
    <property type="match status" value="1"/>
</dbReference>
<organism evidence="3 4">
    <name type="scientific">Cyclotella atomus</name>
    <dbReference type="NCBI Taxonomy" id="382360"/>
    <lineage>
        <taxon>Eukaryota</taxon>
        <taxon>Sar</taxon>
        <taxon>Stramenopiles</taxon>
        <taxon>Ochrophyta</taxon>
        <taxon>Bacillariophyta</taxon>
        <taxon>Coscinodiscophyceae</taxon>
        <taxon>Thalassiosirophycidae</taxon>
        <taxon>Stephanodiscales</taxon>
        <taxon>Stephanodiscaceae</taxon>
        <taxon>Cyclotella</taxon>
    </lineage>
</organism>
<feature type="chain" id="PRO_5044874061" description="Fibronectin type-III domain-containing protein" evidence="1">
    <location>
        <begin position="22"/>
        <end position="996"/>
    </location>
</feature>
<dbReference type="Proteomes" id="UP001530400">
    <property type="component" value="Unassembled WGS sequence"/>
</dbReference>
<sequence length="996" mass="106962">MKLKLYIIPPLLASLVPSTKAFVEPESTFGTSLIEAANSTRASAGTTFYFGDEIPNESSANLFEHLDFSGATFDARSGKVANIDLSVPILPGDGNNLLWSVGFADSSAGMPEDAAEWQAVGANAVQDWIYSNQQELGIDASELFASASAFNGEDETAVRSAVHGDGDLIQFSLQRTFKGVVVRGSRASATIKAGNLVNVGFELWSEIASDFDVLPRITAREAYQILARSTGYELKKGRSCKPELQILTQAAGEVPIFSTKGLRASSSFKEATPDVGQGYTTYLVWKVCPTFKGQTIEEFEALVDAKTSTIYSFRDTVEYYQAKGDVYPLSNDGKDENGQLQLDWPMPFAQVGSEVTDTGGNYFNGGTVSAYLYGPYANMVDSCGREILTGSNGVDWGGDKAKGDCGTPGFGGPGNTHASRSGFYELNKIMEMARSHLPSNSWLQKQLLAVMNVNNSCNAYWNGKNIYFYRSGNGCGNTGEIAAVVDHEWGHGMDAWDVARGISQPSGEGIADVYAALRLNDSCIGRGFYQKPCGGNGNACLSCTGAYYDYSWSKRVFAFLNESIYLGVRDIDYMKRKNQSPSTFSWADKNCNGVHCLGYVYSEAIWSLYKRHLQSPPYNYDENTALEITTRLTYIGAGNVQTWFEGSPGSGGCGTSSGYRQFLLADDDNGNVNDGTPHMVAIYNAFNEQEIACKSPTVKDSGCAGNPNQAPIVTASPGDMRAALFWNGVSGASNYEVFRAEGVNGCSQGKVKLVTLSSNDRSYTDTGLQNGREYYYIVIPKGPNAACFGPASQCTTVVPSESVTTTTSTTTSTVTTNPTSSTPCGNGVCELSKNETPLTCSNDCIVQELALSSGADNNKAMMFAATPVKDVSFASIGIVGKKNGNSLIRIYTRAGSYSGFESSSSGWELCFNQSVGLQLGVPTFIDLTCSTHTPAGTIRSFHVYSKNGMNIQKGTSNTSNTLLQVSESVTLKDLFKQVQGTGIMAGSLRFYEASAN</sequence>
<feature type="signal peptide" evidence="1">
    <location>
        <begin position="1"/>
        <end position="21"/>
    </location>
</feature>
<evidence type="ECO:0000256" key="1">
    <source>
        <dbReference type="SAM" id="SignalP"/>
    </source>
</evidence>
<keyword evidence="1" id="KW-0732">Signal</keyword>
<dbReference type="Gene3D" id="3.10.170.10">
    <property type="match status" value="1"/>
</dbReference>
<dbReference type="InterPro" id="IPR003961">
    <property type="entry name" value="FN3_dom"/>
</dbReference>
<evidence type="ECO:0000313" key="4">
    <source>
        <dbReference type="Proteomes" id="UP001530400"/>
    </source>
</evidence>
<evidence type="ECO:0000313" key="3">
    <source>
        <dbReference type="EMBL" id="KAL3766833.1"/>
    </source>
</evidence>
<dbReference type="PANTHER" id="PTHR33683">
    <property type="entry name" value="1, PUTATIVE-RELATED"/>
    <property type="match status" value="1"/>
</dbReference>
<dbReference type="SUPFAM" id="SSF55486">
    <property type="entry name" value="Metalloproteases ('zincins'), catalytic domain"/>
    <property type="match status" value="1"/>
</dbReference>